<dbReference type="GO" id="GO:0009103">
    <property type="term" value="P:lipopolysaccharide biosynthetic process"/>
    <property type="evidence" value="ECO:0007669"/>
    <property type="project" value="UniProtKB-KW"/>
</dbReference>
<dbReference type="PANTHER" id="PTHR48090">
    <property type="entry name" value="UNDECAPRENYL-PHOSPHATE 4-DEOXY-4-FORMAMIDO-L-ARABINOSE TRANSFERASE-RELATED"/>
    <property type="match status" value="1"/>
</dbReference>
<keyword evidence="7 8" id="KW-0472">Membrane</keyword>
<sequence length="311" mass="35706">MENFLDVSVVIPVFNEKESLKELSSKLVNVLERIGTNYEVLFVDDGSTDGSFDFIKEINEKNHSIRGVQLRKNFGKAVALSTGFQRARGKIIVTMDGDLQDEPEEIPKFLQKIKEEYDLISGWKQKRNDHFFRVISSKIFNKMTALFTGVRLHDINCGFKCYRREVLEQINIYGELYRYIPILVAGRGFRVSEIPVEHHYRRFGKSKYGPGRFIKGCFDLLTVLLLTRYKERPLHFFGISGIIVSGTGFGICIYMSFLRFQGYKIGDRPLLLLGILMLILGVQFVSMGLIGEMITARFVKESNKDIIISEI</sequence>
<keyword evidence="5" id="KW-0448">Lipopolysaccharide biosynthesis</keyword>
<dbReference type="InterPro" id="IPR029044">
    <property type="entry name" value="Nucleotide-diphossugar_trans"/>
</dbReference>
<evidence type="ECO:0000256" key="8">
    <source>
        <dbReference type="SAM" id="Phobius"/>
    </source>
</evidence>
<feature type="transmembrane region" description="Helical" evidence="8">
    <location>
        <begin position="270"/>
        <end position="290"/>
    </location>
</feature>
<dbReference type="PANTHER" id="PTHR48090:SF3">
    <property type="entry name" value="UNDECAPRENYL-PHOSPHATE 4-DEOXY-4-FORMAMIDO-L-ARABINOSE TRANSFERASE"/>
    <property type="match status" value="1"/>
</dbReference>
<organism evidence="10 11">
    <name type="scientific">Candidatus Schekmanbacteria bacterium RIFCSPLOWO2_12_FULL_38_15</name>
    <dbReference type="NCBI Taxonomy" id="1817883"/>
    <lineage>
        <taxon>Bacteria</taxon>
        <taxon>Candidatus Schekmaniibacteriota</taxon>
    </lineage>
</organism>
<proteinExistence type="predicted"/>
<evidence type="ECO:0000313" key="10">
    <source>
        <dbReference type="EMBL" id="OGL54620.1"/>
    </source>
</evidence>
<dbReference type="Gene3D" id="3.90.550.10">
    <property type="entry name" value="Spore Coat Polysaccharide Biosynthesis Protein SpsA, Chain A"/>
    <property type="match status" value="1"/>
</dbReference>
<dbReference type="Pfam" id="PF00535">
    <property type="entry name" value="Glycos_transf_2"/>
    <property type="match status" value="1"/>
</dbReference>
<dbReference type="GO" id="GO:0005886">
    <property type="term" value="C:plasma membrane"/>
    <property type="evidence" value="ECO:0007669"/>
    <property type="project" value="TreeGrafter"/>
</dbReference>
<evidence type="ECO:0000256" key="3">
    <source>
        <dbReference type="ARBA" id="ARBA00022679"/>
    </source>
</evidence>
<keyword evidence="6 8" id="KW-1133">Transmembrane helix</keyword>
<evidence type="ECO:0000256" key="2">
    <source>
        <dbReference type="ARBA" id="ARBA00022676"/>
    </source>
</evidence>
<evidence type="ECO:0000256" key="1">
    <source>
        <dbReference type="ARBA" id="ARBA00022475"/>
    </source>
</evidence>
<keyword evidence="2" id="KW-0328">Glycosyltransferase</keyword>
<dbReference type="CDD" id="cd04187">
    <property type="entry name" value="DPM1_like_bac"/>
    <property type="match status" value="1"/>
</dbReference>
<accession>A0A1F7SLG1</accession>
<keyword evidence="3 10" id="KW-0808">Transferase</keyword>
<dbReference type="AlphaFoldDB" id="A0A1F7SLG1"/>
<reference evidence="10 11" key="1">
    <citation type="journal article" date="2016" name="Nat. Commun.">
        <title>Thousands of microbial genomes shed light on interconnected biogeochemical processes in an aquifer system.</title>
        <authorList>
            <person name="Anantharaman K."/>
            <person name="Brown C.T."/>
            <person name="Hug L.A."/>
            <person name="Sharon I."/>
            <person name="Castelle C.J."/>
            <person name="Probst A.J."/>
            <person name="Thomas B.C."/>
            <person name="Singh A."/>
            <person name="Wilkins M.J."/>
            <person name="Karaoz U."/>
            <person name="Brodie E.L."/>
            <person name="Williams K.H."/>
            <person name="Hubbard S.S."/>
            <person name="Banfield J.F."/>
        </authorList>
    </citation>
    <scope>NUCLEOTIDE SEQUENCE [LARGE SCALE GENOMIC DNA]</scope>
</reference>
<dbReference type="STRING" id="1817883.A3G31_12120"/>
<name>A0A1F7SLG1_9BACT</name>
<evidence type="ECO:0000259" key="9">
    <source>
        <dbReference type="Pfam" id="PF00535"/>
    </source>
</evidence>
<evidence type="ECO:0000313" key="11">
    <source>
        <dbReference type="Proteomes" id="UP000178082"/>
    </source>
</evidence>
<gene>
    <name evidence="10" type="ORF">A3G31_12120</name>
</gene>
<feature type="transmembrane region" description="Helical" evidence="8">
    <location>
        <begin position="234"/>
        <end position="258"/>
    </location>
</feature>
<comment type="caution">
    <text evidence="10">The sequence shown here is derived from an EMBL/GenBank/DDBJ whole genome shotgun (WGS) entry which is preliminary data.</text>
</comment>
<keyword evidence="4 8" id="KW-0812">Transmembrane</keyword>
<evidence type="ECO:0000256" key="6">
    <source>
        <dbReference type="ARBA" id="ARBA00022989"/>
    </source>
</evidence>
<dbReference type="EMBL" id="MGDI01000010">
    <property type="protein sequence ID" value="OGL54620.1"/>
    <property type="molecule type" value="Genomic_DNA"/>
</dbReference>
<evidence type="ECO:0000256" key="4">
    <source>
        <dbReference type="ARBA" id="ARBA00022692"/>
    </source>
</evidence>
<feature type="domain" description="Glycosyltransferase 2-like" evidence="9">
    <location>
        <begin position="8"/>
        <end position="169"/>
    </location>
</feature>
<evidence type="ECO:0000256" key="7">
    <source>
        <dbReference type="ARBA" id="ARBA00023136"/>
    </source>
</evidence>
<dbReference type="SUPFAM" id="SSF53448">
    <property type="entry name" value="Nucleotide-diphospho-sugar transferases"/>
    <property type="match status" value="1"/>
</dbReference>
<protein>
    <submittedName>
        <fullName evidence="10">Glycosyl transferase family 2</fullName>
    </submittedName>
</protein>
<dbReference type="InterPro" id="IPR050256">
    <property type="entry name" value="Glycosyltransferase_2"/>
</dbReference>
<dbReference type="InterPro" id="IPR001173">
    <property type="entry name" value="Glyco_trans_2-like"/>
</dbReference>
<evidence type="ECO:0000256" key="5">
    <source>
        <dbReference type="ARBA" id="ARBA00022985"/>
    </source>
</evidence>
<dbReference type="GO" id="GO:0099621">
    <property type="term" value="F:undecaprenyl-phosphate 4-deoxy-4-formamido-L-arabinose transferase activity"/>
    <property type="evidence" value="ECO:0007669"/>
    <property type="project" value="TreeGrafter"/>
</dbReference>
<keyword evidence="1" id="KW-1003">Cell membrane</keyword>
<dbReference type="Proteomes" id="UP000178082">
    <property type="component" value="Unassembled WGS sequence"/>
</dbReference>